<accession>A0A0F7HH86</accession>
<dbReference type="EMBL" id="CP011366">
    <property type="protein sequence ID" value="AKG72846.1"/>
    <property type="molecule type" value="Genomic_DNA"/>
</dbReference>
<organism evidence="3 5">
    <name type="scientific">Salinicoccus halodurans</name>
    <dbReference type="NCBI Taxonomy" id="407035"/>
    <lineage>
        <taxon>Bacteria</taxon>
        <taxon>Bacillati</taxon>
        <taxon>Bacillota</taxon>
        <taxon>Bacilli</taxon>
        <taxon>Bacillales</taxon>
        <taxon>Staphylococcaceae</taxon>
        <taxon>Salinicoccus</taxon>
    </lineage>
</organism>
<feature type="domain" description="Tubby C-terminal" evidence="1">
    <location>
        <begin position="4"/>
        <end position="172"/>
    </location>
</feature>
<gene>
    <name evidence="2" type="ORF">AAT16_00585</name>
    <name evidence="3" type="ORF">SAMN05216235_1483</name>
</gene>
<dbReference type="KEGG" id="shv:AAT16_00585"/>
<evidence type="ECO:0000313" key="5">
    <source>
        <dbReference type="Proteomes" id="UP000183090"/>
    </source>
</evidence>
<dbReference type="Pfam" id="PF23728">
    <property type="entry name" value="Tubby_C_like"/>
    <property type="match status" value="1"/>
</dbReference>
<evidence type="ECO:0000259" key="1">
    <source>
        <dbReference type="Pfam" id="PF23728"/>
    </source>
</evidence>
<dbReference type="InterPro" id="IPR056944">
    <property type="entry name" value="Tubby_C-like"/>
</dbReference>
<dbReference type="EMBL" id="FOTB01000003">
    <property type="protein sequence ID" value="SFK75053.1"/>
    <property type="molecule type" value="Genomic_DNA"/>
</dbReference>
<dbReference type="Proteomes" id="UP000034029">
    <property type="component" value="Chromosome"/>
</dbReference>
<proteinExistence type="predicted"/>
<name>A0A0F7HH86_9STAP</name>
<dbReference type="Proteomes" id="UP000183090">
    <property type="component" value="Unassembled WGS sequence"/>
</dbReference>
<evidence type="ECO:0000313" key="4">
    <source>
        <dbReference type="Proteomes" id="UP000034029"/>
    </source>
</evidence>
<sequence>MMNFHYRENFFDSSTKVIEVYDDRDNPRYSLSLFYTSSRQKTFAHLGRQKHNFQIEGGEFNYSTKQEKSFEGKFKTPFRTVWEVIKDGAAIGEFTTKMAFKPKMVFEGAGGESLHFESGFFSRAVTVTNRNGKEIMKTKSEYFKLASRHDIEILDNKYDSALLILLFQVFYEYQEHLRKKSN</sequence>
<reference evidence="2 4" key="1">
    <citation type="journal article" date="2015" name="Int. J. Syst. Evol. Microbiol.">
        <title>Complete genome sequence of Salinicoccus halodurans H3B36, isolated from the Qaidam Basin in China.</title>
        <authorList>
            <person name="Jiang K."/>
            <person name="Xue Y."/>
            <person name="Ma Y."/>
        </authorList>
    </citation>
    <scope>NUCLEOTIDE SEQUENCE [LARGE SCALE GENOMIC DNA]</scope>
    <source>
        <strain evidence="2 4">H3B36</strain>
    </source>
</reference>
<reference evidence="4" key="2">
    <citation type="submission" date="2015-04" db="EMBL/GenBank/DDBJ databases">
        <title>Complete genome sequence of Salinicoccus halodurans strain H3B36, isolated from the Qaidam basin of China.</title>
        <authorList>
            <person name="Ma Y."/>
            <person name="Jiang K."/>
            <person name="Xue Y."/>
        </authorList>
    </citation>
    <scope>NUCLEOTIDE SEQUENCE [LARGE SCALE GENOMIC DNA]</scope>
    <source>
        <strain evidence="4">H3B36</strain>
    </source>
</reference>
<dbReference type="RefSeq" id="WP_046789042.1">
    <property type="nucleotide sequence ID" value="NZ_CP011366.1"/>
</dbReference>
<evidence type="ECO:0000313" key="2">
    <source>
        <dbReference type="EMBL" id="AKG72846.1"/>
    </source>
</evidence>
<dbReference type="OrthoDB" id="2388743at2"/>
<reference evidence="3 5" key="3">
    <citation type="submission" date="2016-10" db="EMBL/GenBank/DDBJ databases">
        <authorList>
            <person name="Varghese N."/>
            <person name="Submissions S."/>
        </authorList>
    </citation>
    <scope>NUCLEOTIDE SEQUENCE [LARGE SCALE GENOMIC DNA]</scope>
    <source>
        <strain evidence="3 5">CGMCC 1.6501</strain>
    </source>
</reference>
<protein>
    <recommendedName>
        <fullName evidence="1">Tubby C-terminal domain-containing protein</fullName>
    </recommendedName>
</protein>
<keyword evidence="4" id="KW-1185">Reference proteome</keyword>
<dbReference type="AlphaFoldDB" id="A0A0F7HH86"/>
<evidence type="ECO:0000313" key="3">
    <source>
        <dbReference type="EMBL" id="SFK75053.1"/>
    </source>
</evidence>